<reference evidence="1 2" key="1">
    <citation type="submission" date="2024-08" db="EMBL/GenBank/DDBJ databases">
        <authorList>
            <person name="Cucini C."/>
            <person name="Frati F."/>
        </authorList>
    </citation>
    <scope>NUCLEOTIDE SEQUENCE [LARGE SCALE GENOMIC DNA]</scope>
</reference>
<name>A0ABP1R1H5_9HEXA</name>
<keyword evidence="2" id="KW-1185">Reference proteome</keyword>
<evidence type="ECO:0000313" key="2">
    <source>
        <dbReference type="Proteomes" id="UP001642540"/>
    </source>
</evidence>
<evidence type="ECO:0000313" key="1">
    <source>
        <dbReference type="EMBL" id="CAL8117533.1"/>
    </source>
</evidence>
<sequence length="259" mass="28349">MAGDESGSPVITPISLPSPNNVVCELLASAVHALRTGCTEQDAVLAFTEFYSDCEVALAIKTLVKWGNIMPTRRANRSDAAGFKEKKLRQVKDIFTVVKDADFQDTLNVAVCYLIQDLDRVCFVPHSLTDTIFMRTEQATVKKKVEALEKSVHEMLHNMHQMVGDVAEAANRVTTTAGNAISEIKKNGMSGTAAALSLNIPSCSSIADPMKPWTPGHSRNIIESLSKHNMNRVSTPLTRTWSEVQITESADTHTKHTLV</sequence>
<gene>
    <name evidence="1" type="ORF">ODALV1_LOCUS17739</name>
</gene>
<dbReference type="Proteomes" id="UP001642540">
    <property type="component" value="Unassembled WGS sequence"/>
</dbReference>
<proteinExistence type="predicted"/>
<comment type="caution">
    <text evidence="1">The sequence shown here is derived from an EMBL/GenBank/DDBJ whole genome shotgun (WGS) entry which is preliminary data.</text>
</comment>
<accession>A0ABP1R1H5</accession>
<protein>
    <submittedName>
        <fullName evidence="1">Uncharacterized protein</fullName>
    </submittedName>
</protein>
<dbReference type="EMBL" id="CAXLJM020000054">
    <property type="protein sequence ID" value="CAL8117533.1"/>
    <property type="molecule type" value="Genomic_DNA"/>
</dbReference>
<organism evidence="1 2">
    <name type="scientific">Orchesella dallaii</name>
    <dbReference type="NCBI Taxonomy" id="48710"/>
    <lineage>
        <taxon>Eukaryota</taxon>
        <taxon>Metazoa</taxon>
        <taxon>Ecdysozoa</taxon>
        <taxon>Arthropoda</taxon>
        <taxon>Hexapoda</taxon>
        <taxon>Collembola</taxon>
        <taxon>Entomobryomorpha</taxon>
        <taxon>Entomobryoidea</taxon>
        <taxon>Orchesellidae</taxon>
        <taxon>Orchesellinae</taxon>
        <taxon>Orchesella</taxon>
    </lineage>
</organism>